<gene>
    <name evidence="1" type="ORF">CERZMDRAFT_89841</name>
</gene>
<sequence length="57" mass="5811">MRRRAPSLAVLPPHHQVALRWMCTIPAAAPAAPAAAAAVAAPLLARMPLHLAAAAPC</sequence>
<protein>
    <submittedName>
        <fullName evidence="1">Uncharacterized protein</fullName>
    </submittedName>
</protein>
<dbReference type="EMBL" id="ML992664">
    <property type="protein sequence ID" value="KAF2216246.1"/>
    <property type="molecule type" value="Genomic_DNA"/>
</dbReference>
<dbReference type="Proteomes" id="UP000799539">
    <property type="component" value="Unassembled WGS sequence"/>
</dbReference>
<reference evidence="1" key="1">
    <citation type="journal article" date="2020" name="Stud. Mycol.">
        <title>101 Dothideomycetes genomes: a test case for predicting lifestyles and emergence of pathogens.</title>
        <authorList>
            <person name="Haridas S."/>
            <person name="Albert R."/>
            <person name="Binder M."/>
            <person name="Bloem J."/>
            <person name="Labutti K."/>
            <person name="Salamov A."/>
            <person name="Andreopoulos B."/>
            <person name="Baker S."/>
            <person name="Barry K."/>
            <person name="Bills G."/>
            <person name="Bluhm B."/>
            <person name="Cannon C."/>
            <person name="Castanera R."/>
            <person name="Culley D."/>
            <person name="Daum C."/>
            <person name="Ezra D."/>
            <person name="Gonzalez J."/>
            <person name="Henrissat B."/>
            <person name="Kuo A."/>
            <person name="Liang C."/>
            <person name="Lipzen A."/>
            <person name="Lutzoni F."/>
            <person name="Magnuson J."/>
            <person name="Mondo S."/>
            <person name="Nolan M."/>
            <person name="Ohm R."/>
            <person name="Pangilinan J."/>
            <person name="Park H.-J."/>
            <person name="Ramirez L."/>
            <person name="Alfaro M."/>
            <person name="Sun H."/>
            <person name="Tritt A."/>
            <person name="Yoshinaga Y."/>
            <person name="Zwiers L.-H."/>
            <person name="Turgeon B."/>
            <person name="Goodwin S."/>
            <person name="Spatafora J."/>
            <person name="Crous P."/>
            <person name="Grigoriev I."/>
        </authorList>
    </citation>
    <scope>NUCLEOTIDE SEQUENCE</scope>
    <source>
        <strain evidence="1">SCOH1-5</strain>
    </source>
</reference>
<proteinExistence type="predicted"/>
<name>A0A6A6FRY6_9PEZI</name>
<keyword evidence="2" id="KW-1185">Reference proteome</keyword>
<evidence type="ECO:0000313" key="2">
    <source>
        <dbReference type="Proteomes" id="UP000799539"/>
    </source>
</evidence>
<accession>A0A6A6FRY6</accession>
<evidence type="ECO:0000313" key="1">
    <source>
        <dbReference type="EMBL" id="KAF2216246.1"/>
    </source>
</evidence>
<organism evidence="1 2">
    <name type="scientific">Cercospora zeae-maydis SCOH1-5</name>
    <dbReference type="NCBI Taxonomy" id="717836"/>
    <lineage>
        <taxon>Eukaryota</taxon>
        <taxon>Fungi</taxon>
        <taxon>Dikarya</taxon>
        <taxon>Ascomycota</taxon>
        <taxon>Pezizomycotina</taxon>
        <taxon>Dothideomycetes</taxon>
        <taxon>Dothideomycetidae</taxon>
        <taxon>Mycosphaerellales</taxon>
        <taxon>Mycosphaerellaceae</taxon>
        <taxon>Cercospora</taxon>
    </lineage>
</organism>
<dbReference type="AlphaFoldDB" id="A0A6A6FRY6"/>